<evidence type="ECO:0000256" key="6">
    <source>
        <dbReference type="ARBA" id="ARBA00074400"/>
    </source>
</evidence>
<dbReference type="NCBIfam" id="NF041857">
    <property type="entry name" value="RIF_Ptrans_rph"/>
    <property type="match status" value="1"/>
</dbReference>
<dbReference type="NCBIfam" id="NF004877">
    <property type="entry name" value="PRK06241.1-2"/>
    <property type="match status" value="1"/>
</dbReference>
<dbReference type="InterPro" id="IPR008279">
    <property type="entry name" value="PEP-util_enz_mobile_dom"/>
</dbReference>
<evidence type="ECO:0000256" key="7">
    <source>
        <dbReference type="ARBA" id="ARBA00076136"/>
    </source>
</evidence>
<dbReference type="InterPro" id="IPR002192">
    <property type="entry name" value="PPDK_AMP/ATP-bd"/>
</dbReference>
<dbReference type="Gene3D" id="3.30.470.20">
    <property type="entry name" value="ATP-grasp fold, B domain"/>
    <property type="match status" value="1"/>
</dbReference>
<dbReference type="RefSeq" id="WP_213127226.1">
    <property type="nucleotide sequence ID" value="NZ_JAGYPG010000007.1"/>
</dbReference>
<dbReference type="NCBIfam" id="NF004878">
    <property type="entry name" value="PRK06241.1-3"/>
    <property type="match status" value="1"/>
</dbReference>
<keyword evidence="1" id="KW-0547">Nucleotide-binding</keyword>
<protein>
    <recommendedName>
        <fullName evidence="6">Rifampicin phosphotransferase</fullName>
        <ecNumber evidence="5">2.7.9.6</ecNumber>
    </recommendedName>
    <alternativeName>
        <fullName evidence="7">Rifampin phosphotransferase</fullName>
    </alternativeName>
</protein>
<accession>A0A942TKK6</accession>
<keyword evidence="12" id="KW-1185">Reference proteome</keyword>
<dbReference type="Proteomes" id="UP000681414">
    <property type="component" value="Unassembled WGS sequence"/>
</dbReference>
<evidence type="ECO:0000256" key="3">
    <source>
        <dbReference type="ARBA" id="ARBA00051922"/>
    </source>
</evidence>
<dbReference type="Gene3D" id="3.30.1490.20">
    <property type="entry name" value="ATP-grasp fold, A domain"/>
    <property type="match status" value="1"/>
</dbReference>
<feature type="region of interest" description="Disordered" evidence="8">
    <location>
        <begin position="410"/>
        <end position="430"/>
    </location>
</feature>
<dbReference type="Pfam" id="PF01326">
    <property type="entry name" value="PPDK_N"/>
    <property type="match status" value="1"/>
</dbReference>
<organism evidence="11 12">
    <name type="scientific">Lederbergia citri</name>
    <dbReference type="NCBI Taxonomy" id="2833580"/>
    <lineage>
        <taxon>Bacteria</taxon>
        <taxon>Bacillati</taxon>
        <taxon>Bacillota</taxon>
        <taxon>Bacilli</taxon>
        <taxon>Bacillales</taxon>
        <taxon>Bacillaceae</taxon>
        <taxon>Lederbergia</taxon>
    </lineage>
</organism>
<dbReference type="FunFam" id="3.30.1490.20:FF:000010">
    <property type="entry name" value="Phosphoenolpyruvate synthase"/>
    <property type="match status" value="1"/>
</dbReference>
<dbReference type="NCBIfam" id="NF004879">
    <property type="entry name" value="PRK06241.1-4"/>
    <property type="match status" value="1"/>
</dbReference>
<evidence type="ECO:0000256" key="2">
    <source>
        <dbReference type="ARBA" id="ARBA00022840"/>
    </source>
</evidence>
<feature type="domain" description="PEP-utilising enzyme mobile" evidence="9">
    <location>
        <begin position="798"/>
        <end position="867"/>
    </location>
</feature>
<dbReference type="SUPFAM" id="SSF56059">
    <property type="entry name" value="Glutathione synthetase ATP-binding domain-like"/>
    <property type="match status" value="1"/>
</dbReference>
<keyword evidence="2" id="KW-0067">ATP-binding</keyword>
<evidence type="ECO:0000259" key="10">
    <source>
        <dbReference type="Pfam" id="PF01326"/>
    </source>
</evidence>
<dbReference type="EMBL" id="JAGYPG010000007">
    <property type="protein sequence ID" value="MBS4197994.1"/>
    <property type="molecule type" value="Genomic_DNA"/>
</dbReference>
<dbReference type="GO" id="GO:0005524">
    <property type="term" value="F:ATP binding"/>
    <property type="evidence" value="ECO:0007669"/>
    <property type="project" value="UniProtKB-KW"/>
</dbReference>
<sequence length="872" mass="97868">MSSLVLSFKEMEKTQLWLVGGKGLNLGELSKIEGIQVPEGFCVTTVGYQKAIEQNETYHALLDRLTMLKVEERDQIGEISRKIRQIIMEVEIPSDVVKAVTHYLSQFGEEHAYAVRSSATAEDLPHASFAGQQDTYLNIIGKEAILQHISKCWASLFTDRAVIYRMQNGFDHSQVYLSVIVQRMVFPQASGILFTADPITSNRKLLSIDASFGLGEALVSGLVSPDCYKVQEGEIVNKMIATKKLAIYGRKEGGTETKQIDPDQQKNQTLTDQQILQLARIGRQIEAYFGSPQDIEWCLVDDTFYTVQSRPITTLFPIPEAGETQENHVYVSVGHQQMMTDPMKPLGLSFFLLTTPAPMRKAGGRLFVDVTPMLASAVSRETLLNTMGQHDPLIKDALMAIIERGDFIKSLPNDKKEPSPGKSNKGVSPADFQTQIDIDPTIVSDLIKSSQTSIEELKQNIQSKSGTDLFDFILEDIQQLKKILFDPQSLGVIMAAMNASLWINEKMNEWLGEKNVADTLSQSVPNNITSDMGLALLDVADVIRPYPEVIEYLQHVQDDNFLDDLVKFDGGREAQDAIYAFLNKFGMRCSGEIDITKNRWSEKPATLVPMILGNIKNFEPNASNRKFEQGQRVALEKEQELLVRLEQLPDGEQKAKETKRMISLIRNFSGFREYPKYGMINRYYVYKQALLQEAEQLVQDNVIHEKEDIYYLTFEELHEVVRTKKLDYEDISKRKDEYQLYEKLTPPRVITSDGEIIAGQYKRENLPAEAIVGLPVSSGVIEGRARVILNMEDADLGDGDILVTSFTDPSWTPLFVSIKGLVTEVGGLMTHGAVIAREYGLPAVVGVENATKLIKDGQRIRVHGTEGYIQIL</sequence>
<dbReference type="InterPro" id="IPR051549">
    <property type="entry name" value="PEP_Utilizing_Enz"/>
</dbReference>
<evidence type="ECO:0000313" key="11">
    <source>
        <dbReference type="EMBL" id="MBS4197994.1"/>
    </source>
</evidence>
<dbReference type="PANTHER" id="PTHR43615:SF1">
    <property type="entry name" value="PPDK_N DOMAIN-CONTAINING PROTEIN"/>
    <property type="match status" value="1"/>
</dbReference>
<keyword evidence="11" id="KW-0808">Transferase</keyword>
<dbReference type="InterPro" id="IPR013815">
    <property type="entry name" value="ATP_grasp_subdomain_1"/>
</dbReference>
<dbReference type="Pfam" id="PF00391">
    <property type="entry name" value="PEP-utilizers"/>
    <property type="match status" value="1"/>
</dbReference>
<comment type="catalytic activity">
    <reaction evidence="3">
        <text>rifampicin + ATP + H2O = 21-phosphorifampicin + AMP + phosphate + 2 H(+)</text>
        <dbReference type="Rhea" id="RHEA:56304"/>
        <dbReference type="ChEBI" id="CHEBI:15377"/>
        <dbReference type="ChEBI" id="CHEBI:15378"/>
        <dbReference type="ChEBI" id="CHEBI:30616"/>
        <dbReference type="ChEBI" id="CHEBI:43474"/>
        <dbReference type="ChEBI" id="CHEBI:71365"/>
        <dbReference type="ChEBI" id="CHEBI:140195"/>
        <dbReference type="ChEBI" id="CHEBI:456215"/>
        <dbReference type="EC" id="2.7.9.6"/>
    </reaction>
    <physiologicalReaction direction="left-to-right" evidence="3">
        <dbReference type="Rhea" id="RHEA:56305"/>
    </physiologicalReaction>
</comment>
<evidence type="ECO:0000256" key="4">
    <source>
        <dbReference type="ARBA" id="ARBA00061332"/>
    </source>
</evidence>
<gene>
    <name evidence="11" type="primary">ppsA</name>
    <name evidence="11" type="ORF">KHA97_23460</name>
</gene>
<evidence type="ECO:0000256" key="8">
    <source>
        <dbReference type="SAM" id="MobiDB-lite"/>
    </source>
</evidence>
<dbReference type="InterPro" id="IPR036637">
    <property type="entry name" value="Phosphohistidine_dom_sf"/>
</dbReference>
<dbReference type="Gene3D" id="3.50.30.10">
    <property type="entry name" value="Phosphohistidine domain"/>
    <property type="match status" value="1"/>
</dbReference>
<evidence type="ECO:0000256" key="5">
    <source>
        <dbReference type="ARBA" id="ARBA00066332"/>
    </source>
</evidence>
<feature type="compositionally biased region" description="Basic and acidic residues" evidence="8">
    <location>
        <begin position="410"/>
        <end position="419"/>
    </location>
</feature>
<dbReference type="EC" id="2.7.9.6" evidence="5"/>
<dbReference type="GO" id="GO:0016301">
    <property type="term" value="F:kinase activity"/>
    <property type="evidence" value="ECO:0007669"/>
    <property type="project" value="InterPro"/>
</dbReference>
<proteinExistence type="inferred from homology"/>
<comment type="similarity">
    <text evidence="4">Belongs to the rifampicin phosphotransferase family.</text>
</comment>
<evidence type="ECO:0000259" key="9">
    <source>
        <dbReference type="Pfam" id="PF00391"/>
    </source>
</evidence>
<feature type="compositionally biased region" description="Polar residues" evidence="8">
    <location>
        <begin position="421"/>
        <end position="430"/>
    </location>
</feature>
<dbReference type="PANTHER" id="PTHR43615">
    <property type="entry name" value="PHOSPHOENOLPYRUVATE SYNTHASE-RELATED"/>
    <property type="match status" value="1"/>
</dbReference>
<evidence type="ECO:0000256" key="1">
    <source>
        <dbReference type="ARBA" id="ARBA00022741"/>
    </source>
</evidence>
<feature type="domain" description="Pyruvate phosphate dikinase AMP/ATP-binding" evidence="10">
    <location>
        <begin position="18"/>
        <end position="315"/>
    </location>
</feature>
<dbReference type="FunFam" id="3.50.30.10:FF:000007">
    <property type="entry name" value="Phosphoenolpyruvate synthase"/>
    <property type="match status" value="1"/>
</dbReference>
<comment type="caution">
    <text evidence="11">The sequence shown here is derived from an EMBL/GenBank/DDBJ whole genome shotgun (WGS) entry which is preliminary data.</text>
</comment>
<evidence type="ECO:0000313" key="12">
    <source>
        <dbReference type="Proteomes" id="UP000681414"/>
    </source>
</evidence>
<dbReference type="AlphaFoldDB" id="A0A942TKK6"/>
<name>A0A942TKK6_9BACI</name>
<dbReference type="SUPFAM" id="SSF52009">
    <property type="entry name" value="Phosphohistidine domain"/>
    <property type="match status" value="1"/>
</dbReference>
<reference evidence="11 12" key="1">
    <citation type="submission" date="2021-05" db="EMBL/GenBank/DDBJ databases">
        <title>Novel Bacillus species.</title>
        <authorList>
            <person name="Liu G."/>
        </authorList>
    </citation>
    <scope>NUCLEOTIDE SEQUENCE [LARGE SCALE GENOMIC DNA]</scope>
    <source>
        <strain evidence="12">FJAT-49780</strain>
    </source>
</reference>